<evidence type="ECO:0000256" key="15">
    <source>
        <dbReference type="PROSITE-ProRule" id="PRU00560"/>
    </source>
</evidence>
<feature type="domain" description="UvrD-like helicase C-terminal" evidence="17">
    <location>
        <begin position="493"/>
        <end position="754"/>
    </location>
</feature>
<dbReference type="InterPro" id="IPR014016">
    <property type="entry name" value="UvrD-like_ATP-bd"/>
</dbReference>
<dbReference type="Pfam" id="PF12705">
    <property type="entry name" value="PDDEXK_1"/>
    <property type="match status" value="1"/>
</dbReference>
<keyword evidence="6 18" id="KW-0269">Exonuclease</keyword>
<dbReference type="Gene3D" id="3.40.50.300">
    <property type="entry name" value="P-loop containing nucleotide triphosphate hydrolases"/>
    <property type="match status" value="4"/>
</dbReference>
<evidence type="ECO:0000313" key="18">
    <source>
        <dbReference type="EMBL" id="ATX81842.1"/>
    </source>
</evidence>
<keyword evidence="5 15" id="KW-0347">Helicase</keyword>
<dbReference type="InterPro" id="IPR011335">
    <property type="entry name" value="Restrct_endonuc-II-like"/>
</dbReference>
<keyword evidence="19" id="KW-1185">Reference proteome</keyword>
<evidence type="ECO:0000256" key="1">
    <source>
        <dbReference type="ARBA" id="ARBA00022722"/>
    </source>
</evidence>
<keyword evidence="10" id="KW-0413">Isomerase</keyword>
<evidence type="ECO:0000259" key="16">
    <source>
        <dbReference type="PROSITE" id="PS51198"/>
    </source>
</evidence>
<protein>
    <recommendedName>
        <fullName evidence="12">DNA 3'-5' helicase</fullName>
        <ecNumber evidence="12">5.6.2.4</ecNumber>
    </recommendedName>
    <alternativeName>
        <fullName evidence="13">DNA 3'-5' helicase II</fullName>
    </alternativeName>
</protein>
<dbReference type="PROSITE" id="PS51217">
    <property type="entry name" value="UVRD_HELICASE_CTER"/>
    <property type="match status" value="1"/>
</dbReference>
<evidence type="ECO:0000256" key="13">
    <source>
        <dbReference type="ARBA" id="ARBA00034923"/>
    </source>
</evidence>
<dbReference type="GO" id="GO:0000725">
    <property type="term" value="P:recombinational repair"/>
    <property type="evidence" value="ECO:0007669"/>
    <property type="project" value="TreeGrafter"/>
</dbReference>
<feature type="domain" description="UvrD-like helicase ATP-binding" evidence="16">
    <location>
        <begin position="1"/>
        <end position="481"/>
    </location>
</feature>
<dbReference type="GO" id="GO:0004527">
    <property type="term" value="F:exonuclease activity"/>
    <property type="evidence" value="ECO:0007669"/>
    <property type="project" value="UniProtKB-KW"/>
</dbReference>
<dbReference type="SUPFAM" id="SSF52980">
    <property type="entry name" value="Restriction endonuclease-like"/>
    <property type="match status" value="1"/>
</dbReference>
<dbReference type="Pfam" id="PF00580">
    <property type="entry name" value="UvrD-helicase"/>
    <property type="match status" value="2"/>
</dbReference>
<evidence type="ECO:0000256" key="14">
    <source>
        <dbReference type="ARBA" id="ARBA00048988"/>
    </source>
</evidence>
<dbReference type="PANTHER" id="PTHR11070:SF2">
    <property type="entry name" value="ATP-DEPENDENT DNA HELICASE SRS2"/>
    <property type="match status" value="1"/>
</dbReference>
<evidence type="ECO:0000256" key="3">
    <source>
        <dbReference type="ARBA" id="ARBA00022763"/>
    </source>
</evidence>
<evidence type="ECO:0000256" key="7">
    <source>
        <dbReference type="ARBA" id="ARBA00022840"/>
    </source>
</evidence>
<evidence type="ECO:0000256" key="6">
    <source>
        <dbReference type="ARBA" id="ARBA00022839"/>
    </source>
</evidence>
<sequence>MSAEVRLRAIDPSASYLVQAPAGSGKTELLTRRILKLLAIVDEPEEILALTFTRKAAAEMRGRVIEALTMGKPDDPASHRMETWQLACEANARSEQRGWHLSEHPSRLRMMTLDSFTHALARQMPLLSGLGDMPTPSTHVAPLYREASEAAVAKLVRRNPGQAAVVLLHQDHNMVSLIGLLAEMLGRRDQWLHDVEMYAQDTAGLRAMLEQNLSDIIAQQLNGCSEKIPIGVRGEMPALLRFAGENLADDELMALHSWPGSGIEHLARWQKIAGFILTKDRPDIRKQVNKNTGFPTGKEFADNKQKFVSLLECLSGIDGLNLLLDGIRKLPAEPRFDESQWQVLEGLFSLLQLANEQLQQLFEQRGEADFIEISLRAMRALEDEKGRPTDLLLRLDYRIHHILVDEFQDTSLLQMRLLQNLTEGWQAGDGTDRSLFMVGDPMQSIYRFRKAEVGLFLLAAANRAGLPQVEALNLTRNFRSSPVIVDWVNRAFASIFPAEPDILLAAVGHAEAHAALDHDGKVQLHLQRQKDVISEASAVVTTIRRELDKDAKRIAVLARSRKHLHAILIALEDARIPFRAVDILPLNRRPEVHILRALLRALLHSADRESWAALLRGLCCGLSTSELHQLLIGDLRPVEVIIADETVLARLDEDTRSRICHLRSALAPCLAVAGRIPLRSLLTTAWKRLAMPGLIDANAAPNVEAMFDLIEELDEGGVISFSHLDERLEKLYASPDNSAEASRVELLTMHGAKGLQWDVVILPGLGHGNSRSDSPLLAFTDVPVQGGAHPLVAVRGAVRSSDAIYDLVRGVEKTRENNEFARLLYVACTRAESALYMFGHLNGDREEGASGSLLKLLLPDGAAGDCFGATVAMMDEQMADEMHQRRPLHRISTVPEPANDITEANVAAEREYFWSGAEAAPVGNAVHAALQRIGEQGAERWGEAESTQELARIRRLLVGEGLSGEMLDQAETRAATALQRTLASETGCWILSGESHDAHCEWSLSSNEDGHVVHHVIDRSFIDADGVRWIIDYKTASHEGGDLEGFLAEEAKRHAPQLSRYASILRMLEPARKIRTALYFPMLDVMREVDLAQ</sequence>
<dbReference type="EC" id="5.6.2.4" evidence="12"/>
<feature type="binding site" evidence="15">
    <location>
        <begin position="20"/>
        <end position="27"/>
    </location>
    <ligand>
        <name>ATP</name>
        <dbReference type="ChEBI" id="CHEBI:30616"/>
    </ligand>
</feature>
<dbReference type="EMBL" id="CP018800">
    <property type="protein sequence ID" value="ATX81842.1"/>
    <property type="molecule type" value="Genomic_DNA"/>
</dbReference>
<evidence type="ECO:0000256" key="12">
    <source>
        <dbReference type="ARBA" id="ARBA00034808"/>
    </source>
</evidence>
<dbReference type="OrthoDB" id="9810135at2"/>
<dbReference type="InterPro" id="IPR038726">
    <property type="entry name" value="PDDEXK_AddAB-type"/>
</dbReference>
<dbReference type="GO" id="GO:0033202">
    <property type="term" value="C:DNA helicase complex"/>
    <property type="evidence" value="ECO:0007669"/>
    <property type="project" value="TreeGrafter"/>
</dbReference>
<evidence type="ECO:0000256" key="5">
    <source>
        <dbReference type="ARBA" id="ARBA00022806"/>
    </source>
</evidence>
<dbReference type="KEGG" id="mfn:Ga0123462_0973"/>
<keyword evidence="2 15" id="KW-0547">Nucleotide-binding</keyword>
<organism evidence="18 19">
    <name type="scientific">Mariprofundus ferrinatatus</name>
    <dbReference type="NCBI Taxonomy" id="1921087"/>
    <lineage>
        <taxon>Bacteria</taxon>
        <taxon>Pseudomonadati</taxon>
        <taxon>Pseudomonadota</taxon>
        <taxon>Candidatius Mariprofundia</taxon>
        <taxon>Mariprofundales</taxon>
        <taxon>Mariprofundaceae</taxon>
        <taxon>Mariprofundus</taxon>
    </lineage>
</organism>
<keyword evidence="1" id="KW-0540">Nuclease</keyword>
<name>A0A2K8L406_9PROT</name>
<evidence type="ECO:0000259" key="17">
    <source>
        <dbReference type="PROSITE" id="PS51217"/>
    </source>
</evidence>
<dbReference type="SUPFAM" id="SSF52540">
    <property type="entry name" value="P-loop containing nucleoside triphosphate hydrolases"/>
    <property type="match status" value="1"/>
</dbReference>
<evidence type="ECO:0000256" key="2">
    <source>
        <dbReference type="ARBA" id="ARBA00022741"/>
    </source>
</evidence>
<dbReference type="InterPro" id="IPR000212">
    <property type="entry name" value="DNA_helicase_UvrD/REP"/>
</dbReference>
<dbReference type="Proteomes" id="UP000231637">
    <property type="component" value="Chromosome"/>
</dbReference>
<dbReference type="Pfam" id="PF13361">
    <property type="entry name" value="UvrD_C"/>
    <property type="match status" value="2"/>
</dbReference>
<evidence type="ECO:0000256" key="8">
    <source>
        <dbReference type="ARBA" id="ARBA00023125"/>
    </source>
</evidence>
<keyword evidence="7 15" id="KW-0067">ATP-binding</keyword>
<dbReference type="GO" id="GO:0005524">
    <property type="term" value="F:ATP binding"/>
    <property type="evidence" value="ECO:0007669"/>
    <property type="project" value="UniProtKB-UniRule"/>
</dbReference>
<evidence type="ECO:0000256" key="9">
    <source>
        <dbReference type="ARBA" id="ARBA00023204"/>
    </source>
</evidence>
<dbReference type="GO" id="GO:0005829">
    <property type="term" value="C:cytosol"/>
    <property type="evidence" value="ECO:0007669"/>
    <property type="project" value="TreeGrafter"/>
</dbReference>
<dbReference type="PANTHER" id="PTHR11070">
    <property type="entry name" value="UVRD / RECB / PCRA DNA HELICASE FAMILY MEMBER"/>
    <property type="match status" value="1"/>
</dbReference>
<keyword evidence="4 15" id="KW-0378">Hydrolase</keyword>
<evidence type="ECO:0000256" key="11">
    <source>
        <dbReference type="ARBA" id="ARBA00034617"/>
    </source>
</evidence>
<dbReference type="GO" id="GO:0003677">
    <property type="term" value="F:DNA binding"/>
    <property type="evidence" value="ECO:0007669"/>
    <property type="project" value="UniProtKB-KW"/>
</dbReference>
<dbReference type="AlphaFoldDB" id="A0A2K8L406"/>
<gene>
    <name evidence="18" type="ORF">Ga0123462_0973</name>
</gene>
<accession>A0A2K8L406</accession>
<comment type="catalytic activity">
    <reaction evidence="14">
        <text>ATP + H2O = ADP + phosphate + H(+)</text>
        <dbReference type="Rhea" id="RHEA:13065"/>
        <dbReference type="ChEBI" id="CHEBI:15377"/>
        <dbReference type="ChEBI" id="CHEBI:15378"/>
        <dbReference type="ChEBI" id="CHEBI:30616"/>
        <dbReference type="ChEBI" id="CHEBI:43474"/>
        <dbReference type="ChEBI" id="CHEBI:456216"/>
        <dbReference type="EC" id="5.6.2.4"/>
    </reaction>
</comment>
<dbReference type="RefSeq" id="WP_100265256.1">
    <property type="nucleotide sequence ID" value="NZ_CP018800.1"/>
</dbReference>
<keyword evidence="9" id="KW-0234">DNA repair</keyword>
<dbReference type="GO" id="GO:0043138">
    <property type="term" value="F:3'-5' DNA helicase activity"/>
    <property type="evidence" value="ECO:0007669"/>
    <property type="project" value="UniProtKB-EC"/>
</dbReference>
<evidence type="ECO:0000256" key="4">
    <source>
        <dbReference type="ARBA" id="ARBA00022801"/>
    </source>
</evidence>
<dbReference type="InterPro" id="IPR027417">
    <property type="entry name" value="P-loop_NTPase"/>
</dbReference>
<dbReference type="PROSITE" id="PS51198">
    <property type="entry name" value="UVRD_HELICASE_ATP_BIND"/>
    <property type="match status" value="1"/>
</dbReference>
<proteinExistence type="predicted"/>
<dbReference type="Gene3D" id="3.90.320.10">
    <property type="match status" value="1"/>
</dbReference>
<keyword evidence="3" id="KW-0227">DNA damage</keyword>
<evidence type="ECO:0000313" key="19">
    <source>
        <dbReference type="Proteomes" id="UP000231637"/>
    </source>
</evidence>
<comment type="catalytic activity">
    <reaction evidence="11">
        <text>Couples ATP hydrolysis with the unwinding of duplex DNA by translocating in the 3'-5' direction.</text>
        <dbReference type="EC" id="5.6.2.4"/>
    </reaction>
</comment>
<dbReference type="InterPro" id="IPR014017">
    <property type="entry name" value="DNA_helicase_UvrD-like_C"/>
</dbReference>
<evidence type="ECO:0000256" key="10">
    <source>
        <dbReference type="ARBA" id="ARBA00023235"/>
    </source>
</evidence>
<dbReference type="InterPro" id="IPR011604">
    <property type="entry name" value="PDDEXK-like_dom_sf"/>
</dbReference>
<keyword evidence="8" id="KW-0238">DNA-binding</keyword>
<reference evidence="18 19" key="1">
    <citation type="submission" date="2016-12" db="EMBL/GenBank/DDBJ databases">
        <title>Isolation and genomic insights into novel planktonic Zetaproteobacteria from stratified waters of the Chesapeake Bay.</title>
        <authorList>
            <person name="McAllister S.M."/>
            <person name="Kato S."/>
            <person name="Chan C.S."/>
            <person name="Chiu B.K."/>
            <person name="Field E.K."/>
        </authorList>
    </citation>
    <scope>NUCLEOTIDE SEQUENCE [LARGE SCALE GENOMIC DNA]</scope>
    <source>
        <strain evidence="18 19">CP-8</strain>
    </source>
</reference>